<sequence length="57" mass="6631">MTVKSRIVLSYPSFGYSIVYVRPIYEVLCYKILICLFLYVICITNNGLSVFVDEGWK</sequence>
<keyword evidence="1" id="KW-0472">Membrane</keyword>
<name>A0A2P2N3T4_RHIMU</name>
<proteinExistence type="predicted"/>
<feature type="transmembrane region" description="Helical" evidence="1">
    <location>
        <begin position="32"/>
        <end position="52"/>
    </location>
</feature>
<keyword evidence="1" id="KW-1133">Transmembrane helix</keyword>
<evidence type="ECO:0000256" key="1">
    <source>
        <dbReference type="SAM" id="Phobius"/>
    </source>
</evidence>
<organism evidence="2">
    <name type="scientific">Rhizophora mucronata</name>
    <name type="common">Asiatic mangrove</name>
    <dbReference type="NCBI Taxonomy" id="61149"/>
    <lineage>
        <taxon>Eukaryota</taxon>
        <taxon>Viridiplantae</taxon>
        <taxon>Streptophyta</taxon>
        <taxon>Embryophyta</taxon>
        <taxon>Tracheophyta</taxon>
        <taxon>Spermatophyta</taxon>
        <taxon>Magnoliopsida</taxon>
        <taxon>eudicotyledons</taxon>
        <taxon>Gunneridae</taxon>
        <taxon>Pentapetalae</taxon>
        <taxon>rosids</taxon>
        <taxon>fabids</taxon>
        <taxon>Malpighiales</taxon>
        <taxon>Rhizophoraceae</taxon>
        <taxon>Rhizophora</taxon>
    </lineage>
</organism>
<dbReference type="AlphaFoldDB" id="A0A2P2N3T4"/>
<keyword evidence="1" id="KW-0812">Transmembrane</keyword>
<reference evidence="2" key="1">
    <citation type="submission" date="2018-02" db="EMBL/GenBank/DDBJ databases">
        <title>Rhizophora mucronata_Transcriptome.</title>
        <authorList>
            <person name="Meera S.P."/>
            <person name="Sreeshan A."/>
            <person name="Augustine A."/>
        </authorList>
    </citation>
    <scope>NUCLEOTIDE SEQUENCE</scope>
    <source>
        <tissue evidence="2">Leaf</tissue>
    </source>
</reference>
<protein>
    <submittedName>
        <fullName evidence="2">Uncharacterized protein</fullName>
    </submittedName>
</protein>
<dbReference type="EMBL" id="GGEC01056651">
    <property type="protein sequence ID" value="MBX37135.1"/>
    <property type="molecule type" value="Transcribed_RNA"/>
</dbReference>
<evidence type="ECO:0000313" key="2">
    <source>
        <dbReference type="EMBL" id="MBX37135.1"/>
    </source>
</evidence>
<accession>A0A2P2N3T4</accession>